<accession>Q5YES5</accession>
<feature type="domain" description="UBC core" evidence="1">
    <location>
        <begin position="5"/>
        <end position="154"/>
    </location>
</feature>
<dbReference type="Gene3D" id="3.10.110.10">
    <property type="entry name" value="Ubiquitin Conjugating Enzyme"/>
    <property type="match status" value="1"/>
</dbReference>
<protein>
    <submittedName>
        <fullName evidence="2">Ubiquitin conjugating enzyme E2 2</fullName>
    </submittedName>
</protein>
<dbReference type="PANTHER" id="PTHR24067">
    <property type="entry name" value="UBIQUITIN-CONJUGATING ENZYME E2"/>
    <property type="match status" value="1"/>
</dbReference>
<dbReference type="InterPro" id="IPR000608">
    <property type="entry name" value="UBC"/>
</dbReference>
<organism evidence="2">
    <name type="scientific">Bigelowiella natans</name>
    <name type="common">Pedinomonas minutissima</name>
    <name type="synonym">Chlorarachnion sp. (strain CCMP621)</name>
    <dbReference type="NCBI Taxonomy" id="227086"/>
    <lineage>
        <taxon>Eukaryota</taxon>
        <taxon>Sar</taxon>
        <taxon>Rhizaria</taxon>
        <taxon>Cercozoa</taxon>
        <taxon>Chlorarachniophyceae</taxon>
        <taxon>Bigelowiella</taxon>
    </lineage>
</organism>
<dbReference type="InterPro" id="IPR050113">
    <property type="entry name" value="Ub_conjugating_enzyme"/>
</dbReference>
<dbReference type="CDD" id="cd00195">
    <property type="entry name" value="UBCc_UEV"/>
    <property type="match status" value="1"/>
</dbReference>
<evidence type="ECO:0000259" key="1">
    <source>
        <dbReference type="PROSITE" id="PS50127"/>
    </source>
</evidence>
<evidence type="ECO:0000313" key="2">
    <source>
        <dbReference type="EMBL" id="AAT09088.1"/>
    </source>
</evidence>
<reference evidence="2" key="1">
    <citation type="journal article" date="2004" name="J. Eukaryot. Microbiol.">
        <title>Plastid-targeting peptides from the chlorarachniophyte Bigelowiella natans.</title>
        <authorList>
            <person name="Rogers M.B."/>
            <person name="Archibald J.M."/>
            <person name="Field M.A."/>
            <person name="Li C."/>
            <person name="Striepen B."/>
            <person name="Keeling P.J."/>
        </authorList>
    </citation>
    <scope>NUCLEOTIDE SEQUENCE</scope>
</reference>
<dbReference type="OMA" id="QKEFNEC"/>
<dbReference type="Pfam" id="PF00179">
    <property type="entry name" value="UQ_con"/>
    <property type="match status" value="1"/>
</dbReference>
<sequence length="154" mass="17635">MSMNEAEKTLMGEYNKLKNQESEEFEISDPLEDKKPLHWQILIFGKDGTPYESGMFFFNVEFPDTYPGHPPKKIKCSTKIYHPNIDSKGQICFQGLKDTWSSSMNAKSVIQFIIDLINNPDCGDAINSEVAKCMQEDMEKFKSTAAKWVEEYAS</sequence>
<dbReference type="PROSITE" id="PS50127">
    <property type="entry name" value="UBC_2"/>
    <property type="match status" value="1"/>
</dbReference>
<dbReference type="HOGENOM" id="CLU_030988_13_0_1"/>
<dbReference type="SUPFAM" id="SSF54495">
    <property type="entry name" value="UBC-like"/>
    <property type="match status" value="1"/>
</dbReference>
<dbReference type="InterPro" id="IPR016135">
    <property type="entry name" value="UBQ-conjugating_enzyme/RWD"/>
</dbReference>
<proteinExistence type="evidence at transcript level"/>
<dbReference type="EMBL" id="AY542996">
    <property type="protein sequence ID" value="AAT09088.1"/>
    <property type="molecule type" value="mRNA"/>
</dbReference>
<dbReference type="SMART" id="SM00212">
    <property type="entry name" value="UBCc"/>
    <property type="match status" value="1"/>
</dbReference>
<dbReference type="AlphaFoldDB" id="Q5YES5"/>
<name>Q5YES5_BIGNA</name>